<comment type="catalytic activity">
    <reaction evidence="2">
        <text>(6R)-NADPHX = (6S)-NADPHX</text>
        <dbReference type="Rhea" id="RHEA:32227"/>
        <dbReference type="ChEBI" id="CHEBI:64076"/>
        <dbReference type="ChEBI" id="CHEBI:64077"/>
        <dbReference type="EC" id="5.1.99.6"/>
    </reaction>
</comment>
<gene>
    <name evidence="23" type="primary">nnr_4</name>
    <name evidence="23" type="ORF">GALL_127750</name>
</gene>
<evidence type="ECO:0000256" key="15">
    <source>
        <dbReference type="ARBA" id="ARBA00023239"/>
    </source>
</evidence>
<feature type="domain" description="YjeF N-terminal" evidence="22">
    <location>
        <begin position="13"/>
        <end position="219"/>
    </location>
</feature>
<protein>
    <recommendedName>
        <fullName evidence="18">Nicotinamide nucleotide repair protein</fullName>
        <ecNumber evidence="7">4.2.1.136</ecNumber>
        <ecNumber evidence="6">5.1.99.6</ecNumber>
    </recommendedName>
</protein>
<keyword evidence="8" id="KW-0479">Metal-binding</keyword>
<dbReference type="SUPFAM" id="SSF64153">
    <property type="entry name" value="YjeF N-terminal domain-like"/>
    <property type="match status" value="1"/>
</dbReference>
<evidence type="ECO:0000256" key="7">
    <source>
        <dbReference type="ARBA" id="ARBA00013129"/>
    </source>
</evidence>
<dbReference type="CDD" id="cd01171">
    <property type="entry name" value="YXKO-related"/>
    <property type="match status" value="1"/>
</dbReference>
<evidence type="ECO:0000256" key="12">
    <source>
        <dbReference type="ARBA" id="ARBA00022958"/>
    </source>
</evidence>
<keyword evidence="14" id="KW-0413">Isomerase</keyword>
<evidence type="ECO:0000259" key="21">
    <source>
        <dbReference type="PROSITE" id="PS51383"/>
    </source>
</evidence>
<comment type="catalytic activity">
    <reaction evidence="20">
        <text>(6S)-NADPHX + ADP = AMP + phosphate + NADPH + H(+)</text>
        <dbReference type="Rhea" id="RHEA:32235"/>
        <dbReference type="ChEBI" id="CHEBI:15378"/>
        <dbReference type="ChEBI" id="CHEBI:43474"/>
        <dbReference type="ChEBI" id="CHEBI:57783"/>
        <dbReference type="ChEBI" id="CHEBI:64076"/>
        <dbReference type="ChEBI" id="CHEBI:456215"/>
        <dbReference type="ChEBI" id="CHEBI:456216"/>
        <dbReference type="EC" id="4.2.1.136"/>
    </reaction>
</comment>
<evidence type="ECO:0000256" key="2">
    <source>
        <dbReference type="ARBA" id="ARBA00000909"/>
    </source>
</evidence>
<comment type="caution">
    <text evidence="23">The sequence shown here is derived from an EMBL/GenBank/DDBJ whole genome shotgun (WGS) entry which is preliminary data.</text>
</comment>
<comment type="catalytic activity">
    <reaction evidence="1">
        <text>(6R)-NADHX = (6S)-NADHX</text>
        <dbReference type="Rhea" id="RHEA:32215"/>
        <dbReference type="ChEBI" id="CHEBI:64074"/>
        <dbReference type="ChEBI" id="CHEBI:64075"/>
        <dbReference type="EC" id="5.1.99.6"/>
    </reaction>
</comment>
<keyword evidence="15" id="KW-0456">Lyase</keyword>
<dbReference type="GO" id="GO:0052855">
    <property type="term" value="F:ADP-dependent NAD(P)H-hydrate dehydratase activity"/>
    <property type="evidence" value="ECO:0007669"/>
    <property type="project" value="UniProtKB-EC"/>
</dbReference>
<dbReference type="GO" id="GO:0005524">
    <property type="term" value="F:ATP binding"/>
    <property type="evidence" value="ECO:0007669"/>
    <property type="project" value="UniProtKB-KW"/>
</dbReference>
<name>A0A1J5S9M7_9ZZZZ</name>
<dbReference type="PANTHER" id="PTHR12592:SF0">
    <property type="entry name" value="ATP-DEPENDENT (S)-NAD(P)H-HYDRATE DEHYDRATASE"/>
    <property type="match status" value="1"/>
</dbReference>
<dbReference type="GO" id="GO:0046872">
    <property type="term" value="F:metal ion binding"/>
    <property type="evidence" value="ECO:0007669"/>
    <property type="project" value="UniProtKB-KW"/>
</dbReference>
<dbReference type="SUPFAM" id="SSF53613">
    <property type="entry name" value="Ribokinase-like"/>
    <property type="match status" value="1"/>
</dbReference>
<evidence type="ECO:0000256" key="20">
    <source>
        <dbReference type="ARBA" id="ARBA00049209"/>
    </source>
</evidence>
<dbReference type="InterPro" id="IPR036652">
    <property type="entry name" value="YjeF_N_dom_sf"/>
</dbReference>
<proteinExistence type="inferred from homology"/>
<evidence type="ECO:0000313" key="23">
    <source>
        <dbReference type="EMBL" id="OIR05217.1"/>
    </source>
</evidence>
<dbReference type="InterPro" id="IPR004443">
    <property type="entry name" value="YjeF_N_dom"/>
</dbReference>
<dbReference type="EC" id="5.1.99.6" evidence="6"/>
<accession>A0A1J5S9M7</accession>
<dbReference type="Gene3D" id="3.40.1190.20">
    <property type="match status" value="1"/>
</dbReference>
<evidence type="ECO:0000256" key="17">
    <source>
        <dbReference type="ARBA" id="ARBA00025153"/>
    </source>
</evidence>
<evidence type="ECO:0000259" key="22">
    <source>
        <dbReference type="PROSITE" id="PS51385"/>
    </source>
</evidence>
<evidence type="ECO:0000256" key="13">
    <source>
        <dbReference type="ARBA" id="ARBA00023027"/>
    </source>
</evidence>
<dbReference type="HAMAP" id="MF_01965">
    <property type="entry name" value="NADHX_dehydratase"/>
    <property type="match status" value="1"/>
</dbReference>
<keyword evidence="12" id="KW-0630">Potassium</keyword>
<dbReference type="InterPro" id="IPR030677">
    <property type="entry name" value="Nnr"/>
</dbReference>
<dbReference type="GO" id="GO:0052856">
    <property type="term" value="F:NAD(P)HX epimerase activity"/>
    <property type="evidence" value="ECO:0007669"/>
    <property type="project" value="UniProtKB-EC"/>
</dbReference>
<evidence type="ECO:0000256" key="1">
    <source>
        <dbReference type="ARBA" id="ARBA00000013"/>
    </source>
</evidence>
<dbReference type="AlphaFoldDB" id="A0A1J5S9M7"/>
<comment type="similarity">
    <text evidence="4">In the N-terminal section; belongs to the NnrE/AIBP family.</text>
</comment>
<dbReference type="PROSITE" id="PS51383">
    <property type="entry name" value="YJEF_C_3"/>
    <property type="match status" value="1"/>
</dbReference>
<comment type="function">
    <text evidence="17">Bifunctional enzyme that catalyzes the epimerization of the S- and R-forms of NAD(P)HX and the dehydration of the S-form of NAD(P)HX at the expense of ADP, which is converted to AMP. This allows the repair of both epimers of NAD(P)HX, a damaged form of NAD(P)H that is a result of enzymatic or heat-dependent hydration.</text>
</comment>
<dbReference type="PIRSF" id="PIRSF017184">
    <property type="entry name" value="Nnr"/>
    <property type="match status" value="1"/>
</dbReference>
<comment type="catalytic activity">
    <reaction evidence="19">
        <text>(6S)-NADHX + ADP = AMP + phosphate + NADH + H(+)</text>
        <dbReference type="Rhea" id="RHEA:32223"/>
        <dbReference type="ChEBI" id="CHEBI:15378"/>
        <dbReference type="ChEBI" id="CHEBI:43474"/>
        <dbReference type="ChEBI" id="CHEBI:57945"/>
        <dbReference type="ChEBI" id="CHEBI:64074"/>
        <dbReference type="ChEBI" id="CHEBI:456215"/>
        <dbReference type="ChEBI" id="CHEBI:456216"/>
        <dbReference type="EC" id="4.2.1.136"/>
    </reaction>
</comment>
<evidence type="ECO:0000256" key="11">
    <source>
        <dbReference type="ARBA" id="ARBA00022857"/>
    </source>
</evidence>
<dbReference type="NCBIfam" id="TIGR00196">
    <property type="entry name" value="yjeF_cterm"/>
    <property type="match status" value="1"/>
</dbReference>
<dbReference type="PANTHER" id="PTHR12592">
    <property type="entry name" value="ATP-DEPENDENT (S)-NAD(P)H-HYDRATE DEHYDRATASE FAMILY MEMBER"/>
    <property type="match status" value="1"/>
</dbReference>
<reference evidence="23" key="1">
    <citation type="submission" date="2016-10" db="EMBL/GenBank/DDBJ databases">
        <title>Sequence of Gallionella enrichment culture.</title>
        <authorList>
            <person name="Poehlein A."/>
            <person name="Muehling M."/>
            <person name="Daniel R."/>
        </authorList>
    </citation>
    <scope>NUCLEOTIDE SEQUENCE</scope>
</reference>
<keyword evidence="10" id="KW-0067">ATP-binding</keyword>
<organism evidence="23">
    <name type="scientific">mine drainage metagenome</name>
    <dbReference type="NCBI Taxonomy" id="410659"/>
    <lineage>
        <taxon>unclassified sequences</taxon>
        <taxon>metagenomes</taxon>
        <taxon>ecological metagenomes</taxon>
    </lineage>
</organism>
<evidence type="ECO:0000256" key="5">
    <source>
        <dbReference type="ARBA" id="ARBA00009524"/>
    </source>
</evidence>
<evidence type="ECO:0000256" key="19">
    <source>
        <dbReference type="ARBA" id="ARBA00048238"/>
    </source>
</evidence>
<evidence type="ECO:0000256" key="18">
    <source>
        <dbReference type="ARBA" id="ARBA00032624"/>
    </source>
</evidence>
<keyword evidence="9" id="KW-0547">Nucleotide-binding</keyword>
<dbReference type="GO" id="GO:0110051">
    <property type="term" value="P:metabolite repair"/>
    <property type="evidence" value="ECO:0007669"/>
    <property type="project" value="TreeGrafter"/>
</dbReference>
<evidence type="ECO:0000256" key="16">
    <source>
        <dbReference type="ARBA" id="ARBA00023268"/>
    </source>
</evidence>
<feature type="domain" description="YjeF C-terminal" evidence="21">
    <location>
        <begin position="231"/>
        <end position="499"/>
    </location>
</feature>
<evidence type="ECO:0000256" key="3">
    <source>
        <dbReference type="ARBA" id="ARBA00001958"/>
    </source>
</evidence>
<dbReference type="PROSITE" id="PS51385">
    <property type="entry name" value="YJEF_N"/>
    <property type="match status" value="1"/>
</dbReference>
<evidence type="ECO:0000256" key="4">
    <source>
        <dbReference type="ARBA" id="ARBA00006001"/>
    </source>
</evidence>
<dbReference type="EMBL" id="MLJW01000052">
    <property type="protein sequence ID" value="OIR05217.1"/>
    <property type="molecule type" value="Genomic_DNA"/>
</dbReference>
<dbReference type="InterPro" id="IPR029056">
    <property type="entry name" value="Ribokinase-like"/>
</dbReference>
<evidence type="ECO:0000256" key="8">
    <source>
        <dbReference type="ARBA" id="ARBA00022723"/>
    </source>
</evidence>
<sequence length="502" mass="52947">MKVAHPILSCEQSRALETRLLGQDDARVWTAMLAAGRGVANAIARDFLELGGLPRSTSILVLAGKGHNAGDALIATRELLARFPDACASIVFVLGERALKPLAARAWRELAEACPGRVVTLSPDRLPKDVSFDVSIDGIFGFQFRPPFDASAARVLKWESTLAIRLRAAVDLPSGLDSPGAFHADFTYATGIVKSPLLVCRNSGRLRYVDLGFFDREPDDALRGASDFVLTRSILEPLRTLRPAASDKRTFGHVFVIGGSMNYPGAVLMATLAALHGGAGLVSAFVPETLAPAYAAQAPEAMWIGCPETPSGGLALEGFTQIAAHLSRASALAIGPGLGREPETLALIERLLKSAELPAVLDADALQPSLVKVGKGARILTPHAGEYLRIAGGRELRSFATETRSTVVLKGPVTQVAHGHKIHHSFFGGPVLARGGSGDLLAGLIGAALAHSPSDALDAALRGVALHGCAADLLARARGQVAPRTTELLDYIHRVLHDHDDP</sequence>
<evidence type="ECO:0000256" key="6">
    <source>
        <dbReference type="ARBA" id="ARBA00012228"/>
    </source>
</evidence>
<keyword evidence="13" id="KW-0520">NAD</keyword>
<evidence type="ECO:0000256" key="9">
    <source>
        <dbReference type="ARBA" id="ARBA00022741"/>
    </source>
</evidence>
<dbReference type="Pfam" id="PF01256">
    <property type="entry name" value="Carb_kinase"/>
    <property type="match status" value="1"/>
</dbReference>
<dbReference type="EC" id="4.2.1.136" evidence="7"/>
<dbReference type="Pfam" id="PF03853">
    <property type="entry name" value="YjeF_N"/>
    <property type="match status" value="1"/>
</dbReference>
<evidence type="ECO:0000256" key="14">
    <source>
        <dbReference type="ARBA" id="ARBA00023235"/>
    </source>
</evidence>
<comment type="cofactor">
    <cofactor evidence="3">
        <name>K(+)</name>
        <dbReference type="ChEBI" id="CHEBI:29103"/>
    </cofactor>
</comment>
<keyword evidence="11" id="KW-0521">NADP</keyword>
<dbReference type="InterPro" id="IPR000631">
    <property type="entry name" value="CARKD"/>
</dbReference>
<evidence type="ECO:0000256" key="10">
    <source>
        <dbReference type="ARBA" id="ARBA00022840"/>
    </source>
</evidence>
<keyword evidence="16" id="KW-0511">Multifunctional enzyme</keyword>
<comment type="similarity">
    <text evidence="5">In the C-terminal section; belongs to the NnrD/CARKD family.</text>
</comment>
<dbReference type="Gene3D" id="3.40.50.10260">
    <property type="entry name" value="YjeF N-terminal domain"/>
    <property type="match status" value="1"/>
</dbReference>